<dbReference type="RefSeq" id="WP_186839866.1">
    <property type="nucleotide sequence ID" value="NZ_JACOOZ010000001.1"/>
</dbReference>
<feature type="transmembrane region" description="Helical" evidence="1">
    <location>
        <begin position="27"/>
        <end position="46"/>
    </location>
</feature>
<dbReference type="EMBL" id="JACOOZ010000001">
    <property type="protein sequence ID" value="MBC5666723.1"/>
    <property type="molecule type" value="Genomic_DNA"/>
</dbReference>
<feature type="transmembrane region" description="Helical" evidence="1">
    <location>
        <begin position="52"/>
        <end position="70"/>
    </location>
</feature>
<comment type="caution">
    <text evidence="2">The sequence shown here is derived from an EMBL/GenBank/DDBJ whole genome shotgun (WGS) entry which is preliminary data.</text>
</comment>
<keyword evidence="1" id="KW-0472">Membrane</keyword>
<dbReference type="Pfam" id="PF12666">
    <property type="entry name" value="PrgI"/>
    <property type="match status" value="1"/>
</dbReference>
<dbReference type="InterPro" id="IPR024414">
    <property type="entry name" value="Uncharacterised_PrgI"/>
</dbReference>
<reference evidence="2 3" key="1">
    <citation type="submission" date="2020-08" db="EMBL/GenBank/DDBJ databases">
        <title>Genome public.</title>
        <authorList>
            <person name="Liu C."/>
            <person name="Sun Q."/>
        </authorList>
    </citation>
    <scope>NUCLEOTIDE SEQUENCE [LARGE SCALE GENOMIC DNA]</scope>
    <source>
        <strain evidence="2 3">BX4</strain>
    </source>
</reference>
<protein>
    <submittedName>
        <fullName evidence="2">PrgI family protein</fullName>
    </submittedName>
</protein>
<organism evidence="2 3">
    <name type="scientific">Eubacterium segne</name>
    <dbReference type="NCBI Taxonomy" id="2763045"/>
    <lineage>
        <taxon>Bacteria</taxon>
        <taxon>Bacillati</taxon>
        <taxon>Bacillota</taxon>
        <taxon>Clostridia</taxon>
        <taxon>Eubacteriales</taxon>
        <taxon>Eubacteriaceae</taxon>
        <taxon>Eubacterium</taxon>
    </lineage>
</organism>
<keyword evidence="1" id="KW-1133">Transmembrane helix</keyword>
<gene>
    <name evidence="2" type="ORF">H8S00_01765</name>
</gene>
<evidence type="ECO:0000313" key="2">
    <source>
        <dbReference type="EMBL" id="MBC5666723.1"/>
    </source>
</evidence>
<name>A0ABR7EZG1_9FIRM</name>
<keyword evidence="3" id="KW-1185">Reference proteome</keyword>
<proteinExistence type="predicted"/>
<keyword evidence="1" id="KW-0812">Transmembrane</keyword>
<dbReference type="Proteomes" id="UP000597877">
    <property type="component" value="Unassembled WGS sequence"/>
</dbReference>
<sequence length="129" mass="15152">MNTPINENYEEYKDDVWKGLSGRELKWGGIAVASGIAVMLFLLLYLKWNATLSTFVMMPFTCLIGVNGFYNKNGMSFMEYLKRKKSVIFGKTLVIRERDIREYKVKKLEQEIQENRVDKTKKRRKNGKI</sequence>
<accession>A0ABR7EZG1</accession>
<evidence type="ECO:0000256" key="1">
    <source>
        <dbReference type="SAM" id="Phobius"/>
    </source>
</evidence>
<evidence type="ECO:0000313" key="3">
    <source>
        <dbReference type="Proteomes" id="UP000597877"/>
    </source>
</evidence>